<reference evidence="2" key="1">
    <citation type="journal article" date="2011" name="PLoS Biol.">
        <title>Gene gain and loss during evolution of obligate parasitism in the white rust pathogen of Arabidopsis thaliana.</title>
        <authorList>
            <person name="Kemen E."/>
            <person name="Gardiner A."/>
            <person name="Schultz-Larsen T."/>
            <person name="Kemen A.C."/>
            <person name="Balmuth A.L."/>
            <person name="Robert-Seilaniantz A."/>
            <person name="Bailey K."/>
            <person name="Holub E."/>
            <person name="Studholme D.J."/>
            <person name="Maclean D."/>
            <person name="Jones J.D."/>
        </authorList>
    </citation>
    <scope>NUCLEOTIDE SEQUENCE</scope>
</reference>
<sequence>MSEAPSWQHMWGATVRMPCDMEDDILEDVIKLVTKKLKEYDADGWEKCGLTVCEEVKAHLDATWEAYWLVCIGRNFGSYVTHVTRNFVFFYYNEKAIMVYKAG</sequence>
<organism evidence="2">
    <name type="scientific">Albugo laibachii Nc14</name>
    <dbReference type="NCBI Taxonomy" id="890382"/>
    <lineage>
        <taxon>Eukaryota</taxon>
        <taxon>Sar</taxon>
        <taxon>Stramenopiles</taxon>
        <taxon>Oomycota</taxon>
        <taxon>Peronosporomycetes</taxon>
        <taxon>Albuginales</taxon>
        <taxon>Albuginaceae</taxon>
        <taxon>Albugo</taxon>
    </lineage>
</organism>
<keyword evidence="1" id="KW-0505">Motor protein</keyword>
<dbReference type="Gene3D" id="3.30.740.10">
    <property type="entry name" value="Protein Inhibitor Of Neuronal Nitric Oxide Synthase"/>
    <property type="match status" value="1"/>
</dbReference>
<evidence type="ECO:0000313" key="2">
    <source>
        <dbReference type="EMBL" id="CCA24009.1"/>
    </source>
</evidence>
<proteinExistence type="inferred from homology"/>
<comment type="subcellular location">
    <subcellularLocation>
        <location evidence="1">Cytoplasm</location>
        <location evidence="1">Cytoskeleton</location>
    </subcellularLocation>
</comment>
<keyword evidence="1" id="KW-0963">Cytoplasm</keyword>
<dbReference type="PANTHER" id="PTHR11886:SF35">
    <property type="entry name" value="DYNEIN LIGHT CHAIN"/>
    <property type="match status" value="1"/>
</dbReference>
<dbReference type="InterPro" id="IPR001372">
    <property type="entry name" value="Dynein_light_chain_typ-1/2"/>
</dbReference>
<dbReference type="GO" id="GO:0007017">
    <property type="term" value="P:microtubule-based process"/>
    <property type="evidence" value="ECO:0007669"/>
    <property type="project" value="InterPro"/>
</dbReference>
<protein>
    <recommendedName>
        <fullName evidence="1">Dynein light chain</fullName>
    </recommendedName>
</protein>
<keyword evidence="1" id="KW-0243">Dynein</keyword>
<keyword evidence="1" id="KW-0206">Cytoskeleton</keyword>
<dbReference type="GO" id="GO:0005874">
    <property type="term" value="C:microtubule"/>
    <property type="evidence" value="ECO:0007669"/>
    <property type="project" value="UniProtKB-KW"/>
</dbReference>
<comment type="similarity">
    <text evidence="1">Belongs to the dynein light chain family.</text>
</comment>
<dbReference type="SMART" id="SM01375">
    <property type="entry name" value="Dynein_light"/>
    <property type="match status" value="1"/>
</dbReference>
<dbReference type="SUPFAM" id="SSF54648">
    <property type="entry name" value="DLC"/>
    <property type="match status" value="1"/>
</dbReference>
<keyword evidence="2" id="KW-0808">Transferase</keyword>
<dbReference type="GO" id="GO:0016301">
    <property type="term" value="F:kinase activity"/>
    <property type="evidence" value="ECO:0007669"/>
    <property type="project" value="UniProtKB-KW"/>
</dbReference>
<evidence type="ECO:0000256" key="1">
    <source>
        <dbReference type="RuleBase" id="RU365010"/>
    </source>
</evidence>
<reference evidence="2" key="2">
    <citation type="submission" date="2011-02" db="EMBL/GenBank/DDBJ databases">
        <authorList>
            <person name="MacLean D."/>
        </authorList>
    </citation>
    <scope>NUCLEOTIDE SEQUENCE</scope>
</reference>
<dbReference type="EMBL" id="FR824262">
    <property type="protein sequence ID" value="CCA24009.1"/>
    <property type="molecule type" value="Genomic_DNA"/>
</dbReference>
<dbReference type="Pfam" id="PF01221">
    <property type="entry name" value="Dynein_light"/>
    <property type="match status" value="1"/>
</dbReference>
<name>F0WRP5_9STRA</name>
<dbReference type="GO" id="GO:0045505">
    <property type="term" value="F:dynein intermediate chain binding"/>
    <property type="evidence" value="ECO:0007669"/>
    <property type="project" value="TreeGrafter"/>
</dbReference>
<gene>
    <name evidence="2" type="primary">AlNc14C217G9040</name>
    <name evidence="2" type="ORF">ALNC14_101530</name>
</gene>
<dbReference type="PANTHER" id="PTHR11886">
    <property type="entry name" value="DYNEIN LIGHT CHAIN"/>
    <property type="match status" value="1"/>
</dbReference>
<dbReference type="HOGENOM" id="CLU_070944_4_0_1"/>
<dbReference type="AlphaFoldDB" id="F0WRP5"/>
<dbReference type="InterPro" id="IPR037177">
    <property type="entry name" value="DLC_sf"/>
</dbReference>
<keyword evidence="1" id="KW-0493">Microtubule</keyword>
<accession>F0WRP5</accession>
<dbReference type="GO" id="GO:0005868">
    <property type="term" value="C:cytoplasmic dynein complex"/>
    <property type="evidence" value="ECO:0007669"/>
    <property type="project" value="TreeGrafter"/>
</dbReference>
<keyword evidence="2" id="KW-0418">Kinase</keyword>